<evidence type="ECO:0000256" key="2">
    <source>
        <dbReference type="SAM" id="SignalP"/>
    </source>
</evidence>
<feature type="signal peptide" evidence="2">
    <location>
        <begin position="1"/>
        <end position="20"/>
    </location>
</feature>
<name>A0A6L2JZ21_TANCI</name>
<organism evidence="3">
    <name type="scientific">Tanacetum cinerariifolium</name>
    <name type="common">Dalmatian daisy</name>
    <name type="synonym">Chrysanthemum cinerariifolium</name>
    <dbReference type="NCBI Taxonomy" id="118510"/>
    <lineage>
        <taxon>Eukaryota</taxon>
        <taxon>Viridiplantae</taxon>
        <taxon>Streptophyta</taxon>
        <taxon>Embryophyta</taxon>
        <taxon>Tracheophyta</taxon>
        <taxon>Spermatophyta</taxon>
        <taxon>Magnoliopsida</taxon>
        <taxon>eudicotyledons</taxon>
        <taxon>Gunneridae</taxon>
        <taxon>Pentapetalae</taxon>
        <taxon>asterids</taxon>
        <taxon>campanulids</taxon>
        <taxon>Asterales</taxon>
        <taxon>Asteraceae</taxon>
        <taxon>Asteroideae</taxon>
        <taxon>Anthemideae</taxon>
        <taxon>Anthemidinae</taxon>
        <taxon>Tanacetum</taxon>
    </lineage>
</organism>
<protein>
    <submittedName>
        <fullName evidence="3">Uncharacterized protein</fullName>
    </submittedName>
</protein>
<keyword evidence="2" id="KW-0732">Signal</keyword>
<sequence length="198" mass="22336">MTSKMMMIIITWLNISKLSSIVDFFGWDPIDPAEATARAWTITDPEDEQCPKKVKVVAPTKVSDDGVVEANVNGEASTSQPKENKEPYAQHPNNNGKDVSELHEINIVSNDVRSIMNDSDSEEVENVFVEDNRKPMDDMVDDAQKNVEAPPKKTYRKTGIWSGRKSTNVAFSPETIIHYFDRDDIDEMKHDNAYSKKG</sequence>
<evidence type="ECO:0000256" key="1">
    <source>
        <dbReference type="SAM" id="MobiDB-lite"/>
    </source>
</evidence>
<accession>A0A6L2JZ21</accession>
<feature type="region of interest" description="Disordered" evidence="1">
    <location>
        <begin position="69"/>
        <end position="100"/>
    </location>
</feature>
<proteinExistence type="predicted"/>
<evidence type="ECO:0000313" key="3">
    <source>
        <dbReference type="EMBL" id="GEU42266.1"/>
    </source>
</evidence>
<reference evidence="3" key="1">
    <citation type="journal article" date="2019" name="Sci. Rep.">
        <title>Draft genome of Tanacetum cinerariifolium, the natural source of mosquito coil.</title>
        <authorList>
            <person name="Yamashiro T."/>
            <person name="Shiraishi A."/>
            <person name="Satake H."/>
            <person name="Nakayama K."/>
        </authorList>
    </citation>
    <scope>NUCLEOTIDE SEQUENCE</scope>
</reference>
<gene>
    <name evidence="3" type="ORF">Tci_014244</name>
</gene>
<feature type="chain" id="PRO_5026831867" evidence="2">
    <location>
        <begin position="21"/>
        <end position="198"/>
    </location>
</feature>
<comment type="caution">
    <text evidence="3">The sequence shown here is derived from an EMBL/GenBank/DDBJ whole genome shotgun (WGS) entry which is preliminary data.</text>
</comment>
<dbReference type="EMBL" id="BKCJ010001547">
    <property type="protein sequence ID" value="GEU42266.1"/>
    <property type="molecule type" value="Genomic_DNA"/>
</dbReference>
<dbReference type="AlphaFoldDB" id="A0A6L2JZ21"/>